<dbReference type="AlphaFoldDB" id="A0A7X0NFL3"/>
<dbReference type="PROSITE" id="PS51257">
    <property type="entry name" value="PROKAR_LIPOPROTEIN"/>
    <property type="match status" value="1"/>
</dbReference>
<keyword evidence="1" id="KW-0802">TPR repeat</keyword>
<protein>
    <submittedName>
        <fullName evidence="4">Tetratricopeptide (TPR) repeat protein</fullName>
    </submittedName>
</protein>
<feature type="repeat" description="TPR" evidence="1">
    <location>
        <begin position="189"/>
        <end position="222"/>
    </location>
</feature>
<dbReference type="InterPro" id="IPR011990">
    <property type="entry name" value="TPR-like_helical_dom_sf"/>
</dbReference>
<evidence type="ECO:0000256" key="3">
    <source>
        <dbReference type="SAM" id="SignalP"/>
    </source>
</evidence>
<evidence type="ECO:0000256" key="2">
    <source>
        <dbReference type="SAM" id="Phobius"/>
    </source>
</evidence>
<dbReference type="RefSeq" id="WP_184423357.1">
    <property type="nucleotide sequence ID" value="NZ_AP027362.1"/>
</dbReference>
<organism evidence="4 5">
    <name type="scientific">Thalassotalea piscium</name>
    <dbReference type="NCBI Taxonomy" id="1230533"/>
    <lineage>
        <taxon>Bacteria</taxon>
        <taxon>Pseudomonadati</taxon>
        <taxon>Pseudomonadota</taxon>
        <taxon>Gammaproteobacteria</taxon>
        <taxon>Alteromonadales</taxon>
        <taxon>Colwelliaceae</taxon>
        <taxon>Thalassotalea</taxon>
    </lineage>
</organism>
<dbReference type="Proteomes" id="UP000537141">
    <property type="component" value="Unassembled WGS sequence"/>
</dbReference>
<dbReference type="SUPFAM" id="SSF48452">
    <property type="entry name" value="TPR-like"/>
    <property type="match status" value="2"/>
</dbReference>
<dbReference type="InterPro" id="IPR019734">
    <property type="entry name" value="TPR_rpt"/>
</dbReference>
<evidence type="ECO:0000313" key="4">
    <source>
        <dbReference type="EMBL" id="MBB6542561.1"/>
    </source>
</evidence>
<keyword evidence="2" id="KW-0472">Membrane</keyword>
<dbReference type="PROSITE" id="PS50005">
    <property type="entry name" value="TPR"/>
    <property type="match status" value="1"/>
</dbReference>
<accession>A0A7X0NFL3</accession>
<feature type="transmembrane region" description="Helical" evidence="2">
    <location>
        <begin position="429"/>
        <end position="449"/>
    </location>
</feature>
<feature type="signal peptide" evidence="3">
    <location>
        <begin position="1"/>
        <end position="23"/>
    </location>
</feature>
<evidence type="ECO:0000256" key="1">
    <source>
        <dbReference type="PROSITE-ProRule" id="PRU00339"/>
    </source>
</evidence>
<keyword evidence="2" id="KW-1133">Transmembrane helix</keyword>
<sequence>MKQHTLYCVMVLLSIAVSCRAWTQENSISENIQQVEQLFAKEKEALPADDVVQLANNILQKRHFYSADTTAKVFILLANTAINQGDLGKAMQFAQDGIAIVGINNVLKIDFLLKLTASHYFEGRFHQANEFANEAVVIARQLINVRYLLVALSYSAMSNALIANNLAAHQELQEIKTLLADNEQFNNYLEVIEILALAYLYQQDYDTAKALYNKAIKLRFESGKVASIDRSYYYLAETNLKLNRLDDAYSGFYQAKQEAIKHNLPIRQAFADLGLGKVLLAQNLPEEALQFLLPSKTKLSERSFGAPHMSALIALAKAYDKLENKPLSYEMLNKAASLSQKVEVSFEQLELYDLLADMYVSQSNYKKAIDVYKTQITHYEKHNVQQLFVSQGFTGNVLELQNREIALNVAEQSDVRQSYFAKYQQVKNIVFFLLALLVSVVIIAFYLYLNQRNQRLTNAYEDIEKPDYYIATPSQTKVLYQLNYKKARKFEYTLSVGYLSICNWEELTFRFNKRTVAEVAKTIATLINEYVAEFDTVGLISEGEYLFLSPHQNKQSLQKKLNLIANAINKRFFANLGDFSVKISYAFETPSIQDIDPYIFLSRLSESTRSEHTTFKK</sequence>
<dbReference type="Pfam" id="PF13181">
    <property type="entry name" value="TPR_8"/>
    <property type="match status" value="1"/>
</dbReference>
<gene>
    <name evidence="4" type="ORF">HNQ55_001060</name>
</gene>
<keyword evidence="5" id="KW-1185">Reference proteome</keyword>
<keyword evidence="2" id="KW-0812">Transmembrane</keyword>
<reference evidence="4 5" key="1">
    <citation type="submission" date="2020-08" db="EMBL/GenBank/DDBJ databases">
        <title>Genomic Encyclopedia of Type Strains, Phase IV (KMG-IV): sequencing the most valuable type-strain genomes for metagenomic binning, comparative biology and taxonomic classification.</title>
        <authorList>
            <person name="Goeker M."/>
        </authorList>
    </citation>
    <scope>NUCLEOTIDE SEQUENCE [LARGE SCALE GENOMIC DNA]</scope>
    <source>
        <strain evidence="4 5">DSM 26287</strain>
    </source>
</reference>
<proteinExistence type="predicted"/>
<keyword evidence="3" id="KW-0732">Signal</keyword>
<feature type="chain" id="PRO_5030892750" evidence="3">
    <location>
        <begin position="24"/>
        <end position="617"/>
    </location>
</feature>
<dbReference type="Gene3D" id="1.25.40.10">
    <property type="entry name" value="Tetratricopeptide repeat domain"/>
    <property type="match status" value="1"/>
</dbReference>
<evidence type="ECO:0000313" key="5">
    <source>
        <dbReference type="Proteomes" id="UP000537141"/>
    </source>
</evidence>
<dbReference type="SMART" id="SM00028">
    <property type="entry name" value="TPR"/>
    <property type="match status" value="5"/>
</dbReference>
<dbReference type="EMBL" id="JACHHU010000006">
    <property type="protein sequence ID" value="MBB6542561.1"/>
    <property type="molecule type" value="Genomic_DNA"/>
</dbReference>
<comment type="caution">
    <text evidence="4">The sequence shown here is derived from an EMBL/GenBank/DDBJ whole genome shotgun (WGS) entry which is preliminary data.</text>
</comment>
<name>A0A7X0NFL3_9GAMM</name>